<accession>L1KNC8</accession>
<comment type="caution">
    <text evidence="1">The sequence shown here is derived from an EMBL/GenBank/DDBJ whole genome shotgun (WGS) entry which is preliminary data.</text>
</comment>
<dbReference type="EMBL" id="AEJC01000555">
    <property type="protein sequence ID" value="EKX61883.1"/>
    <property type="molecule type" value="Genomic_DNA"/>
</dbReference>
<name>L1KNC8_9ACTN</name>
<evidence type="ECO:0000313" key="1">
    <source>
        <dbReference type="EMBL" id="EKX61883.1"/>
    </source>
</evidence>
<protein>
    <submittedName>
        <fullName evidence="1">Mandelate racemase/muconate lactonizing enzyme, C-terminal domain protein</fullName>
    </submittedName>
</protein>
<organism evidence="1 2">
    <name type="scientific">Streptomyces ipomoeae 91-03</name>
    <dbReference type="NCBI Taxonomy" id="698759"/>
    <lineage>
        <taxon>Bacteria</taxon>
        <taxon>Bacillati</taxon>
        <taxon>Actinomycetota</taxon>
        <taxon>Actinomycetes</taxon>
        <taxon>Kitasatosporales</taxon>
        <taxon>Streptomycetaceae</taxon>
        <taxon>Streptomyces</taxon>
    </lineage>
</organism>
<evidence type="ECO:0000313" key="2">
    <source>
        <dbReference type="Proteomes" id="UP000010411"/>
    </source>
</evidence>
<proteinExistence type="predicted"/>
<reference evidence="1 2" key="1">
    <citation type="submission" date="2012-11" db="EMBL/GenBank/DDBJ databases">
        <authorList>
            <person name="Huguet-Tapia J.C."/>
            <person name="Durkin A.S."/>
            <person name="Pettis G.S."/>
            <person name="Badger J.H."/>
        </authorList>
    </citation>
    <scope>NUCLEOTIDE SEQUENCE [LARGE SCALE GENOMIC DNA]</scope>
    <source>
        <strain evidence="1 2">91-03</strain>
    </source>
</reference>
<gene>
    <name evidence="1" type="ORF">STRIP9103_01018</name>
</gene>
<sequence length="8" mass="893">RRSAGIHP</sequence>
<dbReference type="Proteomes" id="UP000010411">
    <property type="component" value="Unassembled WGS sequence"/>
</dbReference>
<keyword evidence="2" id="KW-1185">Reference proteome</keyword>
<feature type="non-terminal residue" evidence="1">
    <location>
        <position position="1"/>
    </location>
</feature>